<keyword evidence="6" id="KW-0269">Exonuclease</keyword>
<dbReference type="InterPro" id="IPR010347">
    <property type="entry name" value="Tdp1"/>
</dbReference>
<evidence type="ECO:0000313" key="12">
    <source>
        <dbReference type="Proteomes" id="UP000272942"/>
    </source>
</evidence>
<dbReference type="PANTHER" id="PTHR12415:SF0">
    <property type="entry name" value="TYROSYL-DNA PHOSPHODIESTERASE 1"/>
    <property type="match status" value="1"/>
</dbReference>
<evidence type="ECO:0000256" key="6">
    <source>
        <dbReference type="ARBA" id="ARBA00022839"/>
    </source>
</evidence>
<evidence type="ECO:0000256" key="4">
    <source>
        <dbReference type="ARBA" id="ARBA00022763"/>
    </source>
</evidence>
<dbReference type="Pfam" id="PF06087">
    <property type="entry name" value="Tyr-DNA_phospho"/>
    <property type="match status" value="1"/>
</dbReference>
<evidence type="ECO:0000256" key="3">
    <source>
        <dbReference type="ARBA" id="ARBA00022722"/>
    </source>
</evidence>
<keyword evidence="3" id="KW-0540">Nuclease</keyword>
<accession>A0A3P8G5E1</accession>
<keyword evidence="5" id="KW-0378">Hydrolase</keyword>
<evidence type="ECO:0000313" key="11">
    <source>
        <dbReference type="EMBL" id="VDP83827.1"/>
    </source>
</evidence>
<dbReference type="Proteomes" id="UP000272942">
    <property type="component" value="Unassembled WGS sequence"/>
</dbReference>
<dbReference type="Gene3D" id="3.30.870.10">
    <property type="entry name" value="Endonuclease Chain A"/>
    <property type="match status" value="1"/>
</dbReference>
<keyword evidence="8" id="KW-0539">Nucleus</keyword>
<protein>
    <submittedName>
        <fullName evidence="11">Uncharacterized protein</fullName>
    </submittedName>
</protein>
<dbReference type="GO" id="GO:0003697">
    <property type="term" value="F:single-stranded DNA binding"/>
    <property type="evidence" value="ECO:0007669"/>
    <property type="project" value="TreeGrafter"/>
</dbReference>
<dbReference type="GO" id="GO:0006281">
    <property type="term" value="P:DNA repair"/>
    <property type="evidence" value="ECO:0007669"/>
    <property type="project" value="UniProtKB-KW"/>
</dbReference>
<organism evidence="11 12">
    <name type="scientific">Echinostoma caproni</name>
    <dbReference type="NCBI Taxonomy" id="27848"/>
    <lineage>
        <taxon>Eukaryota</taxon>
        <taxon>Metazoa</taxon>
        <taxon>Spiralia</taxon>
        <taxon>Lophotrochozoa</taxon>
        <taxon>Platyhelminthes</taxon>
        <taxon>Trematoda</taxon>
        <taxon>Digenea</taxon>
        <taxon>Plagiorchiida</taxon>
        <taxon>Echinostomata</taxon>
        <taxon>Echinostomatoidea</taxon>
        <taxon>Echinostomatidae</taxon>
        <taxon>Echinostoma</taxon>
    </lineage>
</organism>
<keyword evidence="4" id="KW-0227">DNA damage</keyword>
<dbReference type="AlphaFoldDB" id="A0A3P8G5E1"/>
<reference evidence="11 12" key="1">
    <citation type="submission" date="2018-11" db="EMBL/GenBank/DDBJ databases">
        <authorList>
            <consortium name="Pathogen Informatics"/>
        </authorList>
    </citation>
    <scope>NUCLEOTIDE SEQUENCE [LARGE SCALE GENOMIC DNA]</scope>
    <source>
        <strain evidence="11 12">Egypt</strain>
    </source>
</reference>
<evidence type="ECO:0000256" key="10">
    <source>
        <dbReference type="PIRSR" id="PIRSR610347-2"/>
    </source>
</evidence>
<evidence type="ECO:0000256" key="5">
    <source>
        <dbReference type="ARBA" id="ARBA00022801"/>
    </source>
</evidence>
<evidence type="ECO:0000256" key="7">
    <source>
        <dbReference type="ARBA" id="ARBA00023204"/>
    </source>
</evidence>
<comment type="similarity">
    <text evidence="2">Belongs to the tyrosyl-DNA phosphodiesterase family.</text>
</comment>
<dbReference type="GO" id="GO:0004527">
    <property type="term" value="F:exonuclease activity"/>
    <property type="evidence" value="ECO:0007669"/>
    <property type="project" value="UniProtKB-KW"/>
</dbReference>
<gene>
    <name evidence="11" type="ORF">ECPE_LOCUS8587</name>
</gene>
<dbReference type="GO" id="GO:0005634">
    <property type="term" value="C:nucleus"/>
    <property type="evidence" value="ECO:0007669"/>
    <property type="project" value="UniProtKB-SubCell"/>
</dbReference>
<dbReference type="GO" id="GO:0003690">
    <property type="term" value="F:double-stranded DNA binding"/>
    <property type="evidence" value="ECO:0007669"/>
    <property type="project" value="TreeGrafter"/>
</dbReference>
<dbReference type="SUPFAM" id="SSF56024">
    <property type="entry name" value="Phospholipase D/nuclease"/>
    <property type="match status" value="1"/>
</dbReference>
<evidence type="ECO:0000256" key="9">
    <source>
        <dbReference type="PIRSR" id="PIRSR610347-1"/>
    </source>
</evidence>
<feature type="binding site" evidence="10">
    <location>
        <position position="43"/>
    </location>
    <ligand>
        <name>substrate</name>
    </ligand>
</feature>
<sequence length="97" mass="11356">MEGYAAGGCLPYSHQVAEKQHWLRHFLHRWKAGSHTRAGPHIKTYSRISPDGCYATWFLLTRYSVFSLVVQCACRWKSRFNLRFQSLDINLLTLRGR</sequence>
<dbReference type="GO" id="GO:0017005">
    <property type="term" value="F:3'-tyrosyl-DNA phosphodiesterase activity"/>
    <property type="evidence" value="ECO:0007669"/>
    <property type="project" value="TreeGrafter"/>
</dbReference>
<keyword evidence="12" id="KW-1185">Reference proteome</keyword>
<dbReference type="PANTHER" id="PTHR12415">
    <property type="entry name" value="TYROSYL-DNA PHOSPHODIESTERASE 1"/>
    <property type="match status" value="1"/>
</dbReference>
<keyword evidence="7" id="KW-0234">DNA repair</keyword>
<comment type="subcellular location">
    <subcellularLocation>
        <location evidence="1">Nucleus</location>
    </subcellularLocation>
</comment>
<name>A0A3P8G5E1_9TREM</name>
<evidence type="ECO:0000256" key="8">
    <source>
        <dbReference type="ARBA" id="ARBA00023242"/>
    </source>
</evidence>
<evidence type="ECO:0000256" key="1">
    <source>
        <dbReference type="ARBA" id="ARBA00004123"/>
    </source>
</evidence>
<dbReference type="EMBL" id="UZAN01046182">
    <property type="protein sequence ID" value="VDP83827.1"/>
    <property type="molecule type" value="Genomic_DNA"/>
</dbReference>
<proteinExistence type="inferred from homology"/>
<evidence type="ECO:0000256" key="2">
    <source>
        <dbReference type="ARBA" id="ARBA00010205"/>
    </source>
</evidence>
<feature type="active site" description="Proton donor/acceptor" evidence="9">
    <location>
        <position position="41"/>
    </location>
</feature>
<dbReference type="OrthoDB" id="47785at2759"/>